<evidence type="ECO:0000313" key="11">
    <source>
        <dbReference type="Proteomes" id="UP001305521"/>
    </source>
</evidence>
<dbReference type="EMBL" id="CP137852">
    <property type="protein sequence ID" value="WPB87061.1"/>
    <property type="molecule type" value="Genomic_DNA"/>
</dbReference>
<keyword evidence="8" id="KW-0732">Signal</keyword>
<keyword evidence="11" id="KW-1185">Reference proteome</keyword>
<evidence type="ECO:0000256" key="1">
    <source>
        <dbReference type="ARBA" id="ARBA00004752"/>
    </source>
</evidence>
<organism evidence="10 11">
    <name type="scientific">Sediminicoccus rosea</name>
    <dbReference type="NCBI Taxonomy" id="1225128"/>
    <lineage>
        <taxon>Bacteria</taxon>
        <taxon>Pseudomonadati</taxon>
        <taxon>Pseudomonadota</taxon>
        <taxon>Alphaproteobacteria</taxon>
        <taxon>Acetobacterales</taxon>
        <taxon>Roseomonadaceae</taxon>
        <taxon>Sediminicoccus</taxon>
    </lineage>
</organism>
<evidence type="ECO:0000256" key="6">
    <source>
        <dbReference type="ARBA" id="ARBA00023316"/>
    </source>
</evidence>
<dbReference type="PANTHER" id="PTHR41533:SF2">
    <property type="entry name" value="BLR7131 PROTEIN"/>
    <property type="match status" value="1"/>
</dbReference>
<evidence type="ECO:0000256" key="2">
    <source>
        <dbReference type="ARBA" id="ARBA00005992"/>
    </source>
</evidence>
<protein>
    <submittedName>
        <fullName evidence="10">L,D-transpeptidase family protein</fullName>
    </submittedName>
</protein>
<dbReference type="InterPro" id="IPR052905">
    <property type="entry name" value="LD-transpeptidase_YkuD-like"/>
</dbReference>
<keyword evidence="4 7" id="KW-0133">Cell shape</keyword>
<dbReference type="Proteomes" id="UP001305521">
    <property type="component" value="Chromosome"/>
</dbReference>
<comment type="similarity">
    <text evidence="2">Belongs to the YkuD family.</text>
</comment>
<name>A0ABZ0PMX0_9PROT</name>
<keyword evidence="3" id="KW-0808">Transferase</keyword>
<evidence type="ECO:0000313" key="10">
    <source>
        <dbReference type="EMBL" id="WPB87061.1"/>
    </source>
</evidence>
<evidence type="ECO:0000256" key="5">
    <source>
        <dbReference type="ARBA" id="ARBA00022984"/>
    </source>
</evidence>
<evidence type="ECO:0000256" key="7">
    <source>
        <dbReference type="PROSITE-ProRule" id="PRU01373"/>
    </source>
</evidence>
<comment type="pathway">
    <text evidence="1 7">Cell wall biogenesis; peptidoglycan biosynthesis.</text>
</comment>
<feature type="signal peptide" evidence="8">
    <location>
        <begin position="1"/>
        <end position="22"/>
    </location>
</feature>
<dbReference type="InterPro" id="IPR038063">
    <property type="entry name" value="Transpep_catalytic_dom"/>
</dbReference>
<dbReference type="RefSeq" id="WP_318651018.1">
    <property type="nucleotide sequence ID" value="NZ_CP137852.1"/>
</dbReference>
<evidence type="ECO:0000256" key="3">
    <source>
        <dbReference type="ARBA" id="ARBA00022679"/>
    </source>
</evidence>
<proteinExistence type="inferred from homology"/>
<gene>
    <name evidence="10" type="ORF">R9Z33_09330</name>
</gene>
<dbReference type="Gene3D" id="2.40.440.10">
    <property type="entry name" value="L,D-transpeptidase catalytic domain-like"/>
    <property type="match status" value="1"/>
</dbReference>
<feature type="chain" id="PRO_5047274545" evidence="8">
    <location>
        <begin position="23"/>
        <end position="283"/>
    </location>
</feature>
<feature type="domain" description="L,D-TPase catalytic" evidence="9">
    <location>
        <begin position="63"/>
        <end position="217"/>
    </location>
</feature>
<dbReference type="InterPro" id="IPR005490">
    <property type="entry name" value="LD_TPept_cat_dom"/>
</dbReference>
<reference evidence="10 11" key="1">
    <citation type="submission" date="2023-11" db="EMBL/GenBank/DDBJ databases">
        <title>Arctic aerobic anoxygenic photoheterotroph Sediminicoccus rosea KRV36 adapts its photosynthesis to long days of polar summer.</title>
        <authorList>
            <person name="Tomasch J."/>
            <person name="Kopejtka K."/>
            <person name="Bily T."/>
            <person name="Gardiner A.T."/>
            <person name="Gardian Z."/>
            <person name="Shivaramu S."/>
            <person name="Koblizek M."/>
            <person name="Engelhardt F."/>
            <person name="Kaftan D."/>
        </authorList>
    </citation>
    <scope>NUCLEOTIDE SEQUENCE [LARGE SCALE GENOMIC DNA]</scope>
    <source>
        <strain evidence="10 11">R-30</strain>
    </source>
</reference>
<evidence type="ECO:0000259" key="9">
    <source>
        <dbReference type="PROSITE" id="PS52029"/>
    </source>
</evidence>
<feature type="active site" description="Proton donor/acceptor" evidence="7">
    <location>
        <position position="164"/>
    </location>
</feature>
<keyword evidence="5 7" id="KW-0573">Peptidoglycan synthesis</keyword>
<evidence type="ECO:0000256" key="8">
    <source>
        <dbReference type="SAM" id="SignalP"/>
    </source>
</evidence>
<feature type="active site" description="Nucleophile" evidence="7">
    <location>
        <position position="183"/>
    </location>
</feature>
<accession>A0ABZ0PMX0</accession>
<dbReference type="Pfam" id="PF03734">
    <property type="entry name" value="YkuD"/>
    <property type="match status" value="1"/>
</dbReference>
<evidence type="ECO:0000256" key="4">
    <source>
        <dbReference type="ARBA" id="ARBA00022960"/>
    </source>
</evidence>
<dbReference type="PANTHER" id="PTHR41533">
    <property type="entry name" value="L,D-TRANSPEPTIDASE HI_1667-RELATED"/>
    <property type="match status" value="1"/>
</dbReference>
<dbReference type="CDD" id="cd16913">
    <property type="entry name" value="YkuD_like"/>
    <property type="match status" value="1"/>
</dbReference>
<dbReference type="SUPFAM" id="SSF141523">
    <property type="entry name" value="L,D-transpeptidase catalytic domain-like"/>
    <property type="match status" value="1"/>
</dbReference>
<keyword evidence="6 7" id="KW-0961">Cell wall biogenesis/degradation</keyword>
<sequence>MNPTRRLLLAAPLLALAPPARALPMPETLRRARDGEAHPRATQALDRTLERLAEMDVDWAAPRLILVNIAGAELVAFEAGREVMRSRVVVGTPRHRTPQLMTFTTSVRCNPPWHVPPSIMAEVRAGGTAGFHAVGGRLIQPPGPNNPLGPLRLGLLNSDGIFLHGTNRPALFARETRTLSHGCVRVEAIRELCAWVLDMPVEDLNEQVATGRTIELHPLQEVQVVLAYMTAWPDAEGRILIHPDPYGHDGRRASFRRVPRNTPDDPLEVEAAARATLAAAGRI</sequence>
<dbReference type="PROSITE" id="PS52029">
    <property type="entry name" value="LD_TPASE"/>
    <property type="match status" value="1"/>
</dbReference>